<dbReference type="SUPFAM" id="SSF53613">
    <property type="entry name" value="Ribokinase-like"/>
    <property type="match status" value="1"/>
</dbReference>
<proteinExistence type="inferred from homology"/>
<evidence type="ECO:0000256" key="2">
    <source>
        <dbReference type="ARBA" id="ARBA00022723"/>
    </source>
</evidence>
<dbReference type="RefSeq" id="WP_092076945.1">
    <property type="nucleotide sequence ID" value="NZ_FOYI01000002.1"/>
</dbReference>
<keyword evidence="8 9" id="KW-0119">Carbohydrate metabolism</keyword>
<feature type="binding site" evidence="9">
    <location>
        <begin position="38"/>
        <end position="42"/>
    </location>
    <ligand>
        <name>substrate</name>
    </ligand>
</feature>
<evidence type="ECO:0000256" key="4">
    <source>
        <dbReference type="ARBA" id="ARBA00022777"/>
    </source>
</evidence>
<dbReference type="HAMAP" id="MF_01987">
    <property type="entry name" value="Ribokinase"/>
    <property type="match status" value="1"/>
</dbReference>
<dbReference type="OrthoDB" id="9775849at2"/>
<name>A0A1I6D636_9RHOB</name>
<evidence type="ECO:0000256" key="6">
    <source>
        <dbReference type="ARBA" id="ARBA00022842"/>
    </source>
</evidence>
<comment type="function">
    <text evidence="9">Catalyzes the phosphorylation of ribose at O-5 in a reaction requiring ATP and magnesium. The resulting D-ribose-5-phosphate can then be used either for sythesis of nucleotides, histidine, and tryptophan, or as a component of the pentose phosphate pathway.</text>
</comment>
<evidence type="ECO:0000256" key="9">
    <source>
        <dbReference type="HAMAP-Rule" id="MF_01987"/>
    </source>
</evidence>
<organism evidence="11 12">
    <name type="scientific">Poseidonocella sedimentorum</name>
    <dbReference type="NCBI Taxonomy" id="871652"/>
    <lineage>
        <taxon>Bacteria</taxon>
        <taxon>Pseudomonadati</taxon>
        <taxon>Pseudomonadota</taxon>
        <taxon>Alphaproteobacteria</taxon>
        <taxon>Rhodobacterales</taxon>
        <taxon>Roseobacteraceae</taxon>
        <taxon>Poseidonocella</taxon>
    </lineage>
</organism>
<feature type="binding site" evidence="9">
    <location>
        <position position="238"/>
    </location>
    <ligand>
        <name>substrate</name>
    </ligand>
</feature>
<dbReference type="PANTHER" id="PTHR10584:SF166">
    <property type="entry name" value="RIBOKINASE"/>
    <property type="match status" value="1"/>
</dbReference>
<evidence type="ECO:0000313" key="12">
    <source>
        <dbReference type="Proteomes" id="UP000199302"/>
    </source>
</evidence>
<reference evidence="11 12" key="1">
    <citation type="submission" date="2016-10" db="EMBL/GenBank/DDBJ databases">
        <authorList>
            <person name="de Groot N.N."/>
        </authorList>
    </citation>
    <scope>NUCLEOTIDE SEQUENCE [LARGE SCALE GENOMIC DNA]</scope>
    <source>
        <strain evidence="12">KMM 9023,NRIC 0796,JCM 17311,KCTC 23692</strain>
    </source>
</reference>
<feature type="domain" description="Carbohydrate kinase PfkB" evidence="10">
    <location>
        <begin position="6"/>
        <end position="279"/>
    </location>
</feature>
<dbReference type="InterPro" id="IPR002139">
    <property type="entry name" value="Ribo/fructo_kinase"/>
</dbReference>
<comment type="subunit">
    <text evidence="9">Homodimer.</text>
</comment>
<comment type="catalytic activity">
    <reaction evidence="9">
        <text>D-ribose + ATP = D-ribose 5-phosphate + ADP + H(+)</text>
        <dbReference type="Rhea" id="RHEA:13697"/>
        <dbReference type="ChEBI" id="CHEBI:15378"/>
        <dbReference type="ChEBI" id="CHEBI:30616"/>
        <dbReference type="ChEBI" id="CHEBI:47013"/>
        <dbReference type="ChEBI" id="CHEBI:78346"/>
        <dbReference type="ChEBI" id="CHEBI:456216"/>
        <dbReference type="EC" id="2.7.1.15"/>
    </reaction>
</comment>
<keyword evidence="5 9" id="KW-0067">ATP-binding</keyword>
<comment type="subcellular location">
    <subcellularLocation>
        <location evidence="9">Cytoplasm</location>
    </subcellularLocation>
</comment>
<dbReference type="PRINTS" id="PR00990">
    <property type="entry name" value="RIBOKINASE"/>
</dbReference>
<gene>
    <name evidence="9" type="primary">rbsK</name>
    <name evidence="11" type="ORF">SAMN04515673_102249</name>
</gene>
<dbReference type="GO" id="GO:0046872">
    <property type="term" value="F:metal ion binding"/>
    <property type="evidence" value="ECO:0007669"/>
    <property type="project" value="UniProtKB-KW"/>
</dbReference>
<evidence type="ECO:0000256" key="5">
    <source>
        <dbReference type="ARBA" id="ARBA00022840"/>
    </source>
</evidence>
<feature type="binding site" evidence="9">
    <location>
        <position position="271"/>
    </location>
    <ligand>
        <name>K(+)</name>
        <dbReference type="ChEBI" id="CHEBI:29103"/>
    </ligand>
</feature>
<evidence type="ECO:0000256" key="8">
    <source>
        <dbReference type="ARBA" id="ARBA00023277"/>
    </source>
</evidence>
<dbReference type="UniPathway" id="UPA00916">
    <property type="reaction ID" value="UER00889"/>
</dbReference>
<feature type="binding site" evidence="9">
    <location>
        <position position="232"/>
    </location>
    <ligand>
        <name>K(+)</name>
        <dbReference type="ChEBI" id="CHEBI:29103"/>
    </ligand>
</feature>
<keyword evidence="9" id="KW-0963">Cytoplasm</keyword>
<keyword evidence="3 9" id="KW-0547">Nucleotide-binding</keyword>
<dbReference type="GO" id="GO:0005737">
    <property type="term" value="C:cytoplasm"/>
    <property type="evidence" value="ECO:0007669"/>
    <property type="project" value="UniProtKB-SubCell"/>
</dbReference>
<comment type="similarity">
    <text evidence="9">Belongs to the carbohydrate kinase PfkB family. Ribokinase subfamily.</text>
</comment>
<comment type="activity regulation">
    <text evidence="9">Activated by a monovalent cation that binds near, but not in, the active site. The most likely occupant of the site in vivo is potassium. Ion binding induces a conformational change that may alter substrate affinity.</text>
</comment>
<keyword evidence="12" id="KW-1185">Reference proteome</keyword>
<keyword evidence="2 9" id="KW-0479">Metal-binding</keyword>
<feature type="binding site" evidence="9">
    <location>
        <position position="137"/>
    </location>
    <ligand>
        <name>substrate</name>
    </ligand>
</feature>
<evidence type="ECO:0000313" key="11">
    <source>
        <dbReference type="EMBL" id="SFR00925.1"/>
    </source>
</evidence>
<dbReference type="GO" id="GO:0019303">
    <property type="term" value="P:D-ribose catabolic process"/>
    <property type="evidence" value="ECO:0007669"/>
    <property type="project" value="UniProtKB-UniRule"/>
</dbReference>
<feature type="binding site" evidence="9">
    <location>
        <position position="180"/>
    </location>
    <ligand>
        <name>ATP</name>
        <dbReference type="ChEBI" id="CHEBI:30616"/>
    </ligand>
</feature>
<keyword evidence="4 9" id="KW-0418">Kinase</keyword>
<accession>A0A1I6D636</accession>
<dbReference type="PANTHER" id="PTHR10584">
    <property type="entry name" value="SUGAR KINASE"/>
    <property type="match status" value="1"/>
</dbReference>
<keyword evidence="6 9" id="KW-0460">Magnesium</keyword>
<protein>
    <recommendedName>
        <fullName evidence="9">Ribokinase</fullName>
        <shortName evidence="9">RK</shortName>
        <ecNumber evidence="9">2.7.1.15</ecNumber>
    </recommendedName>
</protein>
<feature type="active site" description="Proton acceptor" evidence="9">
    <location>
        <position position="238"/>
    </location>
</feature>
<dbReference type="EMBL" id="FOYI01000002">
    <property type="protein sequence ID" value="SFR00925.1"/>
    <property type="molecule type" value="Genomic_DNA"/>
</dbReference>
<evidence type="ECO:0000256" key="1">
    <source>
        <dbReference type="ARBA" id="ARBA00022679"/>
    </source>
</evidence>
<evidence type="ECO:0000256" key="7">
    <source>
        <dbReference type="ARBA" id="ARBA00022958"/>
    </source>
</evidence>
<dbReference type="InterPro" id="IPR029056">
    <property type="entry name" value="Ribokinase-like"/>
</dbReference>
<dbReference type="InterPro" id="IPR011877">
    <property type="entry name" value="Ribokinase"/>
</dbReference>
<comment type="cofactor">
    <cofactor evidence="9">
        <name>Mg(2+)</name>
        <dbReference type="ChEBI" id="CHEBI:18420"/>
    </cofactor>
    <text evidence="9">Requires a divalent cation, most likely magnesium in vivo, as an electrophilic catalyst to aid phosphoryl group transfer. It is the chelate of the metal and the nucleotide that is the actual substrate.</text>
</comment>
<feature type="binding site" evidence="9">
    <location>
        <begin position="206"/>
        <end position="211"/>
    </location>
    <ligand>
        <name>ATP</name>
        <dbReference type="ChEBI" id="CHEBI:30616"/>
    </ligand>
</feature>
<comment type="caution">
    <text evidence="9">Lacks conserved residue(s) required for the propagation of feature annotation.</text>
</comment>
<dbReference type="Pfam" id="PF00294">
    <property type="entry name" value="PfkB"/>
    <property type="match status" value="1"/>
</dbReference>
<dbReference type="GO" id="GO:0005524">
    <property type="term" value="F:ATP binding"/>
    <property type="evidence" value="ECO:0007669"/>
    <property type="project" value="UniProtKB-UniRule"/>
</dbReference>
<dbReference type="AlphaFoldDB" id="A0A1I6D636"/>
<dbReference type="STRING" id="871652.SAMN04515673_102249"/>
<dbReference type="InterPro" id="IPR011611">
    <property type="entry name" value="PfkB_dom"/>
</dbReference>
<keyword evidence="7 9" id="KW-0630">Potassium</keyword>
<dbReference type="Gene3D" id="3.40.1190.20">
    <property type="match status" value="1"/>
</dbReference>
<dbReference type="EC" id="2.7.1.15" evidence="9"/>
<feature type="binding site" evidence="9">
    <location>
        <begin position="237"/>
        <end position="238"/>
    </location>
    <ligand>
        <name>ATP</name>
        <dbReference type="ChEBI" id="CHEBI:30616"/>
    </ligand>
</feature>
<dbReference type="Proteomes" id="UP000199302">
    <property type="component" value="Unassembled WGS sequence"/>
</dbReference>
<keyword evidence="1 9" id="KW-0808">Transferase</keyword>
<feature type="binding site" evidence="9">
    <location>
        <begin position="10"/>
        <end position="12"/>
    </location>
    <ligand>
        <name>substrate</name>
    </ligand>
</feature>
<evidence type="ECO:0000256" key="3">
    <source>
        <dbReference type="ARBA" id="ARBA00022741"/>
    </source>
</evidence>
<feature type="binding site" evidence="9">
    <location>
        <position position="268"/>
    </location>
    <ligand>
        <name>K(+)</name>
        <dbReference type="ChEBI" id="CHEBI:29103"/>
    </ligand>
</feature>
<dbReference type="GO" id="GO:0004747">
    <property type="term" value="F:ribokinase activity"/>
    <property type="evidence" value="ECO:0007669"/>
    <property type="project" value="UniProtKB-UniRule"/>
</dbReference>
<comment type="pathway">
    <text evidence="9">Carbohydrate metabolism; D-ribose degradation; D-ribose 5-phosphate from beta-D-ribopyranose: step 2/2.</text>
</comment>
<dbReference type="CDD" id="cd01174">
    <property type="entry name" value="ribokinase"/>
    <property type="match status" value="1"/>
</dbReference>
<feature type="binding site" evidence="9">
    <location>
        <position position="273"/>
    </location>
    <ligand>
        <name>K(+)</name>
        <dbReference type="ChEBI" id="CHEBI:29103"/>
    </ligand>
</feature>
<evidence type="ECO:0000259" key="10">
    <source>
        <dbReference type="Pfam" id="PF00294"/>
    </source>
</evidence>
<sequence>MTIWNLGSINADHFYHVPHIPAPGETLACSSLRTGLGGKGANMSVAAARAGAHVAHIGAVGPEGGWARDRLMEYGVDTRHIAQVAQPTGHAIIAVADGDGENTILLFGGANHAIDEAMVGAALSSASTGDTFLFQNETSAQGYAAETAAKLGLRVAYAAAPFDAAAARAALPFLDFLILNEIEAEQLGAAVGKPVSEMGVTDVIVTLGGAGCDWYHRGEKQSFSAVPVTPVDTTGAGDTFTGYVLAGLDRGMSMAQGISLAMRAAALKVTRAGTADVIPDLAEVEAFASAPDKGRG</sequence>
<feature type="binding site" evidence="9">
    <location>
        <position position="234"/>
    </location>
    <ligand>
        <name>K(+)</name>
        <dbReference type="ChEBI" id="CHEBI:29103"/>
    </ligand>
</feature>